<dbReference type="AlphaFoldDB" id="A0A3S5BEB8"/>
<keyword evidence="2" id="KW-1185">Reference proteome</keyword>
<evidence type="ECO:0000313" key="1">
    <source>
        <dbReference type="EMBL" id="VEL42192.1"/>
    </source>
</evidence>
<dbReference type="EMBL" id="CAAALY010273037">
    <property type="protein sequence ID" value="VEL42192.1"/>
    <property type="molecule type" value="Genomic_DNA"/>
</dbReference>
<protein>
    <submittedName>
        <fullName evidence="1">Uncharacterized protein</fullName>
    </submittedName>
</protein>
<proteinExistence type="predicted"/>
<organism evidence="1 2">
    <name type="scientific">Protopolystoma xenopodis</name>
    <dbReference type="NCBI Taxonomy" id="117903"/>
    <lineage>
        <taxon>Eukaryota</taxon>
        <taxon>Metazoa</taxon>
        <taxon>Spiralia</taxon>
        <taxon>Lophotrochozoa</taxon>
        <taxon>Platyhelminthes</taxon>
        <taxon>Monogenea</taxon>
        <taxon>Polyopisthocotylea</taxon>
        <taxon>Polystomatidea</taxon>
        <taxon>Polystomatidae</taxon>
        <taxon>Protopolystoma</taxon>
    </lineage>
</organism>
<dbReference type="OrthoDB" id="6227998at2759"/>
<gene>
    <name evidence="1" type="ORF">PXEA_LOCUS35632</name>
</gene>
<comment type="caution">
    <text evidence="1">The sequence shown here is derived from an EMBL/GenBank/DDBJ whole genome shotgun (WGS) entry which is preliminary data.</text>
</comment>
<reference evidence="1" key="1">
    <citation type="submission" date="2018-11" db="EMBL/GenBank/DDBJ databases">
        <authorList>
            <consortium name="Pathogen Informatics"/>
        </authorList>
    </citation>
    <scope>NUCLEOTIDE SEQUENCE</scope>
</reference>
<accession>A0A3S5BEB8</accession>
<evidence type="ECO:0000313" key="2">
    <source>
        <dbReference type="Proteomes" id="UP000784294"/>
    </source>
</evidence>
<sequence length="110" mass="12613">MTNWTSSRPALEYQARDRASRNVAQIISSLSSHDRHDPIHSIYQVDYTPKAGADRWLDRRIRQNLSSIAKSVGPSHADNDAFYRNVEMMAYQDSRDSVFNLTGLREADEI</sequence>
<dbReference type="Proteomes" id="UP000784294">
    <property type="component" value="Unassembled WGS sequence"/>
</dbReference>
<name>A0A3S5BEB8_9PLAT</name>